<feature type="transmembrane region" description="Helical" evidence="2">
    <location>
        <begin position="298"/>
        <end position="318"/>
    </location>
</feature>
<dbReference type="AlphaFoldDB" id="A0A8T6R1Z4"/>
<evidence type="ECO:0000313" key="4">
    <source>
        <dbReference type="Proteomes" id="UP000287866"/>
    </source>
</evidence>
<keyword evidence="4" id="KW-1185">Reference proteome</keyword>
<gene>
    <name evidence="3" type="ORF">EPD83_002045</name>
</gene>
<sequence>MTRIAWVVLVPLAVLTLVGLVVLWPSGAPAATERSSAVEYDGVVLSVSEEACPPTVPDPAAQCGTVSVRIDTPEGSRDVEAPLSGNPGAPDLEAGDEVVVAAAETPDGFLYGVVDHQRGTGLVVLLAALAVALLVFGRWRGLSALVGLAITFVALFVFIVPAVIGGESPVLVALVGASFVTLSVLYLTHGVSLTTTVAVMGTMASLGLTAALSELAVGALRLTGVTDDISTAVATNYGVDTRGLLVASTIIGSVGVLDDVTVTQAATVAEVGRANPTYRFTELYGAGSRVGRSHIASVVNTIVLAYAGSSLPLLVLVVADNGSLTGAATTQLISQEVVRSAVATIGLIAAVPLTTALAALATRTAPTTTPTAHDDGRSGGPSDTDPTGPADDRPHPTTRREAREAREASGH</sequence>
<dbReference type="InterPro" id="IPR012507">
    <property type="entry name" value="YibE_F"/>
</dbReference>
<reference evidence="3" key="1">
    <citation type="submission" date="2020-03" db="EMBL/GenBank/DDBJ databases">
        <title>Phycicoccus flavus sp. nov., a novel endophytic actinobacterium isolated from branch of Kandelia candel.</title>
        <authorList>
            <person name="Tuo L."/>
        </authorList>
    </citation>
    <scope>NUCLEOTIDE SEQUENCE</scope>
    <source>
        <strain evidence="3">CMS6Z-2</strain>
    </source>
</reference>
<feature type="transmembrane region" description="Helical" evidence="2">
    <location>
        <begin position="170"/>
        <end position="188"/>
    </location>
</feature>
<dbReference type="PANTHER" id="PTHR41771">
    <property type="entry name" value="MEMBRANE PROTEIN-RELATED"/>
    <property type="match status" value="1"/>
</dbReference>
<evidence type="ECO:0000256" key="2">
    <source>
        <dbReference type="SAM" id="Phobius"/>
    </source>
</evidence>
<comment type="caution">
    <text evidence="3">The sequence shown here is derived from an EMBL/GenBank/DDBJ whole genome shotgun (WGS) entry which is preliminary data.</text>
</comment>
<dbReference type="Pfam" id="PF07907">
    <property type="entry name" value="YibE_F"/>
    <property type="match status" value="1"/>
</dbReference>
<evidence type="ECO:0000256" key="1">
    <source>
        <dbReference type="SAM" id="MobiDB-lite"/>
    </source>
</evidence>
<evidence type="ECO:0000313" key="3">
    <source>
        <dbReference type="EMBL" id="NHA66835.1"/>
    </source>
</evidence>
<dbReference type="Proteomes" id="UP000287866">
    <property type="component" value="Unassembled WGS sequence"/>
</dbReference>
<dbReference type="EMBL" id="SAYU02000003">
    <property type="protein sequence ID" value="NHA66835.1"/>
    <property type="molecule type" value="Genomic_DNA"/>
</dbReference>
<accession>A0A8T6R1Z4</accession>
<feature type="transmembrane region" description="Helical" evidence="2">
    <location>
        <begin position="338"/>
        <end position="360"/>
    </location>
</feature>
<feature type="transmembrane region" description="Helical" evidence="2">
    <location>
        <begin position="144"/>
        <end position="164"/>
    </location>
</feature>
<feature type="transmembrane region" description="Helical" evidence="2">
    <location>
        <begin position="119"/>
        <end position="137"/>
    </location>
</feature>
<feature type="compositionally biased region" description="Basic and acidic residues" evidence="1">
    <location>
        <begin position="390"/>
        <end position="411"/>
    </location>
</feature>
<keyword evidence="2" id="KW-0812">Transmembrane</keyword>
<dbReference type="PANTHER" id="PTHR41771:SF1">
    <property type="entry name" value="MEMBRANE PROTEIN"/>
    <property type="match status" value="1"/>
</dbReference>
<feature type="region of interest" description="Disordered" evidence="1">
    <location>
        <begin position="364"/>
        <end position="411"/>
    </location>
</feature>
<protein>
    <submittedName>
        <fullName evidence="3">YibE/F family protein</fullName>
    </submittedName>
</protein>
<proteinExistence type="predicted"/>
<keyword evidence="2" id="KW-0472">Membrane</keyword>
<name>A0A8T6R1Z4_9MICO</name>
<keyword evidence="2" id="KW-1133">Transmembrane helix</keyword>
<organism evidence="3 4">
    <name type="scientific">Phycicoccus flavus</name>
    <dbReference type="NCBI Taxonomy" id="2502783"/>
    <lineage>
        <taxon>Bacteria</taxon>
        <taxon>Bacillati</taxon>
        <taxon>Actinomycetota</taxon>
        <taxon>Actinomycetes</taxon>
        <taxon>Micrococcales</taxon>
        <taxon>Intrasporangiaceae</taxon>
        <taxon>Phycicoccus</taxon>
    </lineage>
</organism>